<reference evidence="7" key="1">
    <citation type="submission" date="2021-12" db="EMBL/GenBank/DDBJ databases">
        <authorList>
            <person name="King R."/>
        </authorList>
    </citation>
    <scope>NUCLEOTIDE SEQUENCE</scope>
</reference>
<protein>
    <recommendedName>
        <fullName evidence="4">Carbonic anhydrase</fullName>
        <ecNumber evidence="4">4.2.1.1</ecNumber>
    </recommendedName>
</protein>
<dbReference type="GO" id="GO:0008270">
    <property type="term" value="F:zinc ion binding"/>
    <property type="evidence" value="ECO:0007669"/>
    <property type="project" value="UniProtKB-UniRule"/>
</dbReference>
<feature type="region of interest" description="Disordered" evidence="5">
    <location>
        <begin position="266"/>
        <end position="412"/>
    </location>
</feature>
<keyword evidence="3 4" id="KW-0862">Zinc</keyword>
<comment type="function">
    <text evidence="4">Reversible hydration of carbon dioxide.</text>
</comment>
<feature type="compositionally biased region" description="Low complexity" evidence="5">
    <location>
        <begin position="308"/>
        <end position="319"/>
    </location>
</feature>
<feature type="domain" description="Alpha-carbonic anhydrase" evidence="6">
    <location>
        <begin position="411"/>
        <end position="677"/>
    </location>
</feature>
<comment type="catalytic activity">
    <reaction evidence="4">
        <text>hydrogencarbonate + H(+) = CO2 + H2O</text>
        <dbReference type="Rhea" id="RHEA:10748"/>
        <dbReference type="ChEBI" id="CHEBI:15377"/>
        <dbReference type="ChEBI" id="CHEBI:15378"/>
        <dbReference type="ChEBI" id="CHEBI:16526"/>
        <dbReference type="ChEBI" id="CHEBI:17544"/>
        <dbReference type="EC" id="4.2.1.1"/>
    </reaction>
</comment>
<organism evidence="7 8">
    <name type="scientific">Bemisia tabaci</name>
    <name type="common">Sweetpotato whitefly</name>
    <name type="synonym">Aleurodes tabaci</name>
    <dbReference type="NCBI Taxonomy" id="7038"/>
    <lineage>
        <taxon>Eukaryota</taxon>
        <taxon>Metazoa</taxon>
        <taxon>Ecdysozoa</taxon>
        <taxon>Arthropoda</taxon>
        <taxon>Hexapoda</taxon>
        <taxon>Insecta</taxon>
        <taxon>Pterygota</taxon>
        <taxon>Neoptera</taxon>
        <taxon>Paraneoptera</taxon>
        <taxon>Hemiptera</taxon>
        <taxon>Sternorrhyncha</taxon>
        <taxon>Aleyrodoidea</taxon>
        <taxon>Aleyrodidae</taxon>
        <taxon>Aleyrodinae</taxon>
        <taxon>Bemisia</taxon>
    </lineage>
</organism>
<feature type="compositionally biased region" description="Basic and acidic residues" evidence="5">
    <location>
        <begin position="111"/>
        <end position="138"/>
    </location>
</feature>
<feature type="region of interest" description="Disordered" evidence="5">
    <location>
        <begin position="97"/>
        <end position="250"/>
    </location>
</feature>
<evidence type="ECO:0000256" key="1">
    <source>
        <dbReference type="ARBA" id="ARBA00010718"/>
    </source>
</evidence>
<dbReference type="CDD" id="cd00326">
    <property type="entry name" value="alpha_CA"/>
    <property type="match status" value="1"/>
</dbReference>
<dbReference type="EC" id="4.2.1.1" evidence="4"/>
<dbReference type="SUPFAM" id="SSF51069">
    <property type="entry name" value="Carbonic anhydrase"/>
    <property type="match status" value="1"/>
</dbReference>
<proteinExistence type="inferred from homology"/>
<evidence type="ECO:0000313" key="7">
    <source>
        <dbReference type="EMBL" id="CAH0383959.1"/>
    </source>
</evidence>
<dbReference type="AlphaFoldDB" id="A0A9P0A5S4"/>
<evidence type="ECO:0000256" key="5">
    <source>
        <dbReference type="SAM" id="MobiDB-lite"/>
    </source>
</evidence>
<keyword evidence="8" id="KW-1185">Reference proteome</keyword>
<feature type="compositionally biased region" description="Polar residues" evidence="5">
    <location>
        <begin position="341"/>
        <end position="354"/>
    </location>
</feature>
<feature type="compositionally biased region" description="Low complexity" evidence="5">
    <location>
        <begin position="373"/>
        <end position="385"/>
    </location>
</feature>
<dbReference type="PROSITE" id="PS51144">
    <property type="entry name" value="ALPHA_CA_2"/>
    <property type="match status" value="1"/>
</dbReference>
<name>A0A9P0A5S4_BEMTA</name>
<accession>A0A9P0A5S4</accession>
<evidence type="ECO:0000259" key="6">
    <source>
        <dbReference type="PROSITE" id="PS51144"/>
    </source>
</evidence>
<evidence type="ECO:0000256" key="2">
    <source>
        <dbReference type="ARBA" id="ARBA00022723"/>
    </source>
</evidence>
<comment type="cofactor">
    <cofactor evidence="4">
        <name>Zn(2+)</name>
        <dbReference type="ChEBI" id="CHEBI:29105"/>
    </cofactor>
</comment>
<dbReference type="EMBL" id="OU963863">
    <property type="protein sequence ID" value="CAH0383959.1"/>
    <property type="molecule type" value="Genomic_DNA"/>
</dbReference>
<sequence>MACGGGGICADQSRFKIIAKFKSTESSNGGRASALLFTLTRSHNQFYPWKSGGKCHVQRSSSGDPTGLLKIETIQDIRLAVILAVSLTILGSAWADRDEEKEQNTRSGYNLRDRNRNDANNSDRSESNSRESENDRNRRTSWSHGSNRDTGSDRNRGSSYGQGSGTGWNQGSDRNNGNDRNQGSGTGWNQGSDRSNGNDRNQGSGTSWNQGSDRNNGNDRNQGSGTGWNQGSDRNNGNDRNQGSGTGWNQGLIVTTGMIAIAETATARAGNDRNRETGSSNSFGTNQGSYGNNGNDRNRETGSSNSFGTNHGSHGTNGNRETGSSNSFGTNHGSHGTNGNRETGSSNSFGANQWNNGNSYGGHLGSSGGSNGGFSSSNSFGTNQGSYGGDRNQGNQSNKPPKDKVNFPGLNNKDVKEQLVRAYWPWIDEKFPKPVQSPVDISTVNAKKENLPDFEFENYWENRKEIVRLRNDGHTVQVTIADDVYEEDRPFISGGPLKDDYLFDGMHLHWGKTDGDGSEHTLNGRTFSTEMHIVHFKKEYGSLANAQKHYDGIAVVAFFGTAKGGDNKDLAGFINDLEQVRRCNSSTVMPVQRTFECIKRLASARAPANRYYAYPGSLTTPPYSESVIWIVFPDPFQISSRQLNEFRQLRSCENKALIRKNDRELQPFNNRPVIFAY</sequence>
<evidence type="ECO:0000313" key="8">
    <source>
        <dbReference type="Proteomes" id="UP001152759"/>
    </source>
</evidence>
<dbReference type="GO" id="GO:0004089">
    <property type="term" value="F:carbonate dehydratase activity"/>
    <property type="evidence" value="ECO:0007669"/>
    <property type="project" value="UniProtKB-UniRule"/>
</dbReference>
<keyword evidence="4" id="KW-0456">Lyase</keyword>
<dbReference type="PROSITE" id="PS00162">
    <property type="entry name" value="ALPHA_CA_1"/>
    <property type="match status" value="1"/>
</dbReference>
<feature type="compositionally biased region" description="Basic and acidic residues" evidence="5">
    <location>
        <begin position="146"/>
        <end position="156"/>
    </location>
</feature>
<dbReference type="InterPro" id="IPR001148">
    <property type="entry name" value="CA_dom"/>
</dbReference>
<dbReference type="SMART" id="SM01057">
    <property type="entry name" value="Carb_anhydrase"/>
    <property type="match status" value="1"/>
</dbReference>
<dbReference type="GO" id="GO:0005737">
    <property type="term" value="C:cytoplasm"/>
    <property type="evidence" value="ECO:0007669"/>
    <property type="project" value="TreeGrafter"/>
</dbReference>
<feature type="compositionally biased region" description="Polar residues" evidence="5">
    <location>
        <begin position="169"/>
        <end position="250"/>
    </location>
</feature>
<dbReference type="InterPro" id="IPR018338">
    <property type="entry name" value="Carbonic_anhydrase_a-class_CS"/>
</dbReference>
<keyword evidence="2 4" id="KW-0479">Metal-binding</keyword>
<comment type="similarity">
    <text evidence="1 4">Belongs to the alpha-carbonic anhydrase family.</text>
</comment>
<gene>
    <name evidence="7" type="ORF">BEMITA_LOCUS3345</name>
</gene>
<dbReference type="PANTHER" id="PTHR18952">
    <property type="entry name" value="CARBONIC ANHYDRASE"/>
    <property type="match status" value="1"/>
</dbReference>
<dbReference type="InterPro" id="IPR023561">
    <property type="entry name" value="Carbonic_anhydrase_a-class"/>
</dbReference>
<feature type="compositionally biased region" description="Low complexity" evidence="5">
    <location>
        <begin position="329"/>
        <end position="340"/>
    </location>
</feature>
<feature type="compositionally biased region" description="Gly residues" evidence="5">
    <location>
        <begin position="359"/>
        <end position="372"/>
    </location>
</feature>
<dbReference type="Gene3D" id="3.10.200.10">
    <property type="entry name" value="Alpha carbonic anhydrase"/>
    <property type="match status" value="1"/>
</dbReference>
<evidence type="ECO:0000256" key="3">
    <source>
        <dbReference type="ARBA" id="ARBA00022833"/>
    </source>
</evidence>
<feature type="compositionally biased region" description="Polar residues" evidence="5">
    <location>
        <begin position="277"/>
        <end position="307"/>
    </location>
</feature>
<dbReference type="Proteomes" id="UP001152759">
    <property type="component" value="Chromosome 2"/>
</dbReference>
<dbReference type="InterPro" id="IPR036398">
    <property type="entry name" value="CA_dom_sf"/>
</dbReference>
<dbReference type="PANTHER" id="PTHR18952:SF124">
    <property type="entry name" value="CARBONIC ANHYDRASE 7"/>
    <property type="match status" value="1"/>
</dbReference>
<evidence type="ECO:0000256" key="4">
    <source>
        <dbReference type="RuleBase" id="RU367011"/>
    </source>
</evidence>
<dbReference type="Pfam" id="PF00194">
    <property type="entry name" value="Carb_anhydrase"/>
    <property type="match status" value="1"/>
</dbReference>